<dbReference type="CDD" id="cd00761">
    <property type="entry name" value="Glyco_tranf_GTA_type"/>
    <property type="match status" value="1"/>
</dbReference>
<dbReference type="AlphaFoldDB" id="Q8KWC7"/>
<proteinExistence type="predicted"/>
<evidence type="ECO:0000259" key="1">
    <source>
        <dbReference type="Pfam" id="PF13524"/>
    </source>
</evidence>
<dbReference type="InterPro" id="IPR007739">
    <property type="entry name" value="RgpF"/>
</dbReference>
<dbReference type="Gene3D" id="3.90.550.10">
    <property type="entry name" value="Spore Coat Polysaccharide Biosynthesis Protein SpsA, Chain A"/>
    <property type="match status" value="1"/>
</dbReference>
<reference evidence="2" key="1">
    <citation type="journal article" date="2003" name="Plasmid">
        <title>Nucleotide sequence based characterizations of two cryptic plasmids from the marine bacterium Ruegeria isolate PR1b.</title>
        <authorList>
            <person name="Zhong Z."/>
            <person name="Caspi R."/>
            <person name="Helinski D."/>
            <person name="Knauf V."/>
            <person name="Sykes S."/>
            <person name="O'Byrne C."/>
            <person name="Shea T.P."/>
            <person name="Wilkinson J.E."/>
            <person name="DeLoughery C."/>
            <person name="Toukdarian A."/>
        </authorList>
    </citation>
    <scope>NUCLEOTIDE SEQUENCE</scope>
    <source>
        <strain evidence="2">PR1b</strain>
        <plasmid evidence="2">pSD20</plasmid>
    </source>
</reference>
<sequence>MTGPAAGAALVHLSARTDALFHQHFDPAFYREQLAELPAGDGIDPGPDPGAHFLSQGWKLGLWPCRWFDPLGYLALVPELRHMQFNPFLHCLEQGLEMEGHSAPFSRDRSWRHPDLRRFGCARQRGPLETTPVEYGPVRHVLRFESDRQPPLPKGRLVVQLHLYYVDMAAEMIALLARLPVTFELLLSLPETAVVADEEMISLFRAGLERLGAITLRRVPNRGRDVAPWMVSFRSELRALADRDLVLHLHSKKSPHGNYHVGWGRYLGHSLLGSTAVAAQMLGLFAEDPELGLVAPAYWPALRRAPNYGKVGDLCAHLFRRMGLGEVDPICADFPAGSFFCARAAVLRPFLTLGLEARDFPAEAGQICGTLAHAVERLLGQVPARLGLRFDMVAVDLPFEEAAHRPPPPVPVSAPQEADQRPGISTLCALAGHLDLDPGLAAVLGGALAQQQEEDELILVLAGACDALLRQIEARFAPEMAAGALRVLASASPHLAAAWNIALEEARGDLCTYLGAESLWRPQHLERLRQAALARPGTQVFFCGAGLPPSRATQLYAPQGAHGGGLAYAHRRALLDQGLRFDPGLGAADGRAAFWDLLLQLTRTGAATSLSEPSVAIAGSEPPPLPDAELRQVRVKHRNMRLCYGQDVPQIALKVPSPVHELKHRWGDLHLAESLARALEARGCRARVDILPDWYAHHPEDDAVLVMRGVTGYDPDPRHVNLLWNISHPDRVSREEMERYDHVFVSAYAEGGRVIGAMGARASVMLQCADPARFYPEVDLTGVPAHEVLFVGNSRKQRRWMPQACIERGLPLAIYGAEWQGLAPTRYVRGFHVPNDRLAAYYRAAKIVLNDHWPQMAARGFVSNRIMDVGMAGGFVISDHFEGAEAFMGHVVTCTTPAEVEDAVRHYLADEAARRDKAAALHRLVHLHHQVAHRADQILETLGPLLRRRKSQLRPPPVPGWDG</sequence>
<dbReference type="InterPro" id="IPR055259">
    <property type="entry name" value="YkvP/CgeB_Glyco_trans-like"/>
</dbReference>
<keyword evidence="2" id="KW-0614">Plasmid</keyword>
<feature type="domain" description="Spore protein YkvP/CgeB glycosyl transferase-like" evidence="1">
    <location>
        <begin position="799"/>
        <end position="940"/>
    </location>
</feature>
<accession>Q8KWC7</accession>
<geneLocation type="plasmid" evidence="2">
    <name>pSD20</name>
</geneLocation>
<dbReference type="Pfam" id="PF13524">
    <property type="entry name" value="Glyco_trans_1_2"/>
    <property type="match status" value="1"/>
</dbReference>
<protein>
    <submittedName>
        <fullName evidence="2">RB115</fullName>
    </submittedName>
</protein>
<dbReference type="EMBL" id="AF416330">
    <property type="protein sequence ID" value="AAN05136.1"/>
    <property type="molecule type" value="Genomic_DNA"/>
</dbReference>
<dbReference type="SUPFAM" id="SSF53448">
    <property type="entry name" value="Nucleotide-diphospho-sugar transferases"/>
    <property type="match status" value="1"/>
</dbReference>
<evidence type="ECO:0000313" key="2">
    <source>
        <dbReference type="EMBL" id="AAN05136.1"/>
    </source>
</evidence>
<dbReference type="Pfam" id="PF05045">
    <property type="entry name" value="RgpF"/>
    <property type="match status" value="1"/>
</dbReference>
<name>Q8KWC7_9RHOB</name>
<dbReference type="InterPro" id="IPR029044">
    <property type="entry name" value="Nucleotide-diphossugar_trans"/>
</dbReference>
<organism evidence="2">
    <name type="scientific">Ruegeria sp. PR1b</name>
    <dbReference type="NCBI Taxonomy" id="185588"/>
    <lineage>
        <taxon>Bacteria</taxon>
        <taxon>Pseudomonadati</taxon>
        <taxon>Pseudomonadota</taxon>
        <taxon>Alphaproteobacteria</taxon>
        <taxon>Rhodobacterales</taxon>
        <taxon>Roseobacteraceae</taxon>
        <taxon>Ruegeria</taxon>
    </lineage>
</organism>